<keyword evidence="1" id="KW-0732">Signal</keyword>
<evidence type="ECO:0000313" key="3">
    <source>
        <dbReference type="Proteomes" id="UP000003460"/>
    </source>
</evidence>
<protein>
    <submittedName>
        <fullName evidence="2">Uncharacterized protein</fullName>
    </submittedName>
</protein>
<dbReference type="EMBL" id="ACIJ02000003">
    <property type="protein sequence ID" value="EEX72864.1"/>
    <property type="molecule type" value="Genomic_DNA"/>
</dbReference>
<organism evidence="2 3">
    <name type="scientific">Alloprevotella tannerae ATCC 51259</name>
    <dbReference type="NCBI Taxonomy" id="626522"/>
    <lineage>
        <taxon>Bacteria</taxon>
        <taxon>Pseudomonadati</taxon>
        <taxon>Bacteroidota</taxon>
        <taxon>Bacteroidia</taxon>
        <taxon>Bacteroidales</taxon>
        <taxon>Prevotellaceae</taxon>
        <taxon>Alloprevotella</taxon>
    </lineage>
</organism>
<evidence type="ECO:0000313" key="2">
    <source>
        <dbReference type="EMBL" id="EEX72864.1"/>
    </source>
</evidence>
<comment type="caution">
    <text evidence="2">The sequence shown here is derived from an EMBL/GenBank/DDBJ whole genome shotgun (WGS) entry which is preliminary data.</text>
</comment>
<reference evidence="2" key="1">
    <citation type="submission" date="2009-09" db="EMBL/GenBank/DDBJ databases">
        <authorList>
            <person name="Weinstock G."/>
            <person name="Sodergren E."/>
            <person name="Clifton S."/>
            <person name="Fulton L."/>
            <person name="Fulton B."/>
            <person name="Courtney L."/>
            <person name="Fronick C."/>
            <person name="Harrison M."/>
            <person name="Strong C."/>
            <person name="Farmer C."/>
            <person name="Delahaunty K."/>
            <person name="Markovic C."/>
            <person name="Hall O."/>
            <person name="Minx P."/>
            <person name="Tomlinson C."/>
            <person name="Mitreva M."/>
            <person name="Nelson J."/>
            <person name="Hou S."/>
            <person name="Wollam A."/>
            <person name="Pepin K.H."/>
            <person name="Johnson M."/>
            <person name="Bhonagiri V."/>
            <person name="Nash W.E."/>
            <person name="Warren W."/>
            <person name="Chinwalla A."/>
            <person name="Mardis E.R."/>
            <person name="Wilson R.K."/>
        </authorList>
    </citation>
    <scope>NUCLEOTIDE SEQUENCE [LARGE SCALE GENOMIC DNA]</scope>
    <source>
        <strain evidence="2">ATCC 51259</strain>
    </source>
</reference>
<sequence length="79" mass="8463">MKKLLIVGIISILACSANAASFQSEVVVAPTQTEIVAMYTAQCTAKDPQVIKRGDRVIIIYSDGTTIIVDKDGKVVRVP</sequence>
<feature type="chain" id="PRO_5002997206" evidence="1">
    <location>
        <begin position="20"/>
        <end position="79"/>
    </location>
</feature>
<dbReference type="STRING" id="626522.GCWU000325_00180"/>
<proteinExistence type="predicted"/>
<evidence type="ECO:0000256" key="1">
    <source>
        <dbReference type="SAM" id="SignalP"/>
    </source>
</evidence>
<dbReference type="AlphaFoldDB" id="C9LDB1"/>
<dbReference type="HOGENOM" id="CLU_2603110_0_0_10"/>
<dbReference type="RefSeq" id="WP_006253951.1">
    <property type="nucleotide sequence ID" value="NZ_GG700642.1"/>
</dbReference>
<dbReference type="PROSITE" id="PS51257">
    <property type="entry name" value="PROKAR_LIPOPROTEIN"/>
    <property type="match status" value="1"/>
</dbReference>
<dbReference type="Proteomes" id="UP000003460">
    <property type="component" value="Unassembled WGS sequence"/>
</dbReference>
<name>C9LDB1_9BACT</name>
<keyword evidence="3" id="KW-1185">Reference proteome</keyword>
<accession>C9LDB1</accession>
<gene>
    <name evidence="2" type="ORF">GCWU000325_00180</name>
</gene>
<feature type="signal peptide" evidence="1">
    <location>
        <begin position="1"/>
        <end position="19"/>
    </location>
</feature>
<dbReference type="GeneID" id="84575530"/>